<organism evidence="18 19">
    <name type="scientific">Candidatus Iainarchaeum sp</name>
    <dbReference type="NCBI Taxonomy" id="3101447"/>
    <lineage>
        <taxon>Archaea</taxon>
        <taxon>Candidatus Iainarchaeota</taxon>
        <taxon>Candidatus Iainarchaeia</taxon>
        <taxon>Candidatus Iainarchaeales</taxon>
        <taxon>Candidatus Iainarchaeaceae</taxon>
        <taxon>Candidatus Iainarchaeum</taxon>
    </lineage>
</organism>
<keyword evidence="10" id="KW-0547">Nucleotide-binding</keyword>
<evidence type="ECO:0000256" key="8">
    <source>
        <dbReference type="ARBA" id="ARBA00022679"/>
    </source>
</evidence>
<keyword evidence="9" id="KW-0479">Metal-binding</keyword>
<feature type="domain" description="Riboflavin kinase" evidence="17">
    <location>
        <begin position="8"/>
        <end position="124"/>
    </location>
</feature>
<evidence type="ECO:0000256" key="7">
    <source>
        <dbReference type="ARBA" id="ARBA00022643"/>
    </source>
</evidence>
<keyword evidence="11 18" id="KW-0418">Kinase</keyword>
<dbReference type="GO" id="GO:0000166">
    <property type="term" value="F:nucleotide binding"/>
    <property type="evidence" value="ECO:0007669"/>
    <property type="project" value="UniProtKB-KW"/>
</dbReference>
<evidence type="ECO:0000256" key="9">
    <source>
        <dbReference type="ARBA" id="ARBA00022723"/>
    </source>
</evidence>
<evidence type="ECO:0000256" key="15">
    <source>
        <dbReference type="ARBA" id="ARBA00033116"/>
    </source>
</evidence>
<evidence type="ECO:0000313" key="19">
    <source>
        <dbReference type="Proteomes" id="UP000675968"/>
    </source>
</evidence>
<evidence type="ECO:0000256" key="14">
    <source>
        <dbReference type="ARBA" id="ARBA00030544"/>
    </source>
</evidence>
<dbReference type="SUPFAM" id="SSF82114">
    <property type="entry name" value="Riboflavin kinase-like"/>
    <property type="match status" value="1"/>
</dbReference>
<proteinExistence type="inferred from homology"/>
<name>A0A8T4LEW2_9ARCH</name>
<keyword evidence="12" id="KW-0460">Magnesium</keyword>
<comment type="caution">
    <text evidence="18">The sequence shown here is derived from an EMBL/GenBank/DDBJ whole genome shotgun (WGS) entry which is preliminary data.</text>
</comment>
<keyword evidence="7" id="KW-0288">FMN</keyword>
<dbReference type="Pfam" id="PF01982">
    <property type="entry name" value="CTP-dep_RFKase"/>
    <property type="match status" value="1"/>
</dbReference>
<evidence type="ECO:0000256" key="5">
    <source>
        <dbReference type="ARBA" id="ARBA00017394"/>
    </source>
</evidence>
<dbReference type="InterPro" id="IPR023465">
    <property type="entry name" value="Riboflavin_kinase_dom_sf"/>
</dbReference>
<evidence type="ECO:0000259" key="17">
    <source>
        <dbReference type="Pfam" id="PF01982"/>
    </source>
</evidence>
<gene>
    <name evidence="18" type="ORF">J4215_02480</name>
</gene>
<evidence type="ECO:0000256" key="4">
    <source>
        <dbReference type="ARBA" id="ARBA00011987"/>
    </source>
</evidence>
<dbReference type="EMBL" id="JAGVWC010000009">
    <property type="protein sequence ID" value="MBS3061426.1"/>
    <property type="molecule type" value="Genomic_DNA"/>
</dbReference>
<dbReference type="InterPro" id="IPR039063">
    <property type="entry name" value="RibK_CTP-dep"/>
</dbReference>
<dbReference type="InterPro" id="IPR023602">
    <property type="entry name" value="Riboflavin_kinase_CTP-dep"/>
</dbReference>
<protein>
    <recommendedName>
        <fullName evidence="5">Riboflavin kinase</fullName>
        <ecNumber evidence="4">2.7.1.161</ecNumber>
    </recommendedName>
    <alternativeName>
        <fullName evidence="14">CTP-dependent riboflavin kinase</fullName>
    </alternativeName>
    <alternativeName>
        <fullName evidence="15">CTP:riboflavin 5'-phosphotransferase</fullName>
    </alternativeName>
    <alternativeName>
        <fullName evidence="13">Flavokinase</fullName>
    </alternativeName>
</protein>
<evidence type="ECO:0000256" key="13">
    <source>
        <dbReference type="ARBA" id="ARBA00029789"/>
    </source>
</evidence>
<comment type="pathway">
    <text evidence="2">Cofactor biosynthesis; FMN biosynthesis; FMN from riboflavin (CTP route): step 1/1.</text>
</comment>
<evidence type="ECO:0000256" key="10">
    <source>
        <dbReference type="ARBA" id="ARBA00022741"/>
    </source>
</evidence>
<keyword evidence="8" id="KW-0808">Transferase</keyword>
<keyword evidence="6" id="KW-0285">Flavoprotein</keyword>
<dbReference type="AlphaFoldDB" id="A0A8T4LEW2"/>
<dbReference type="Gene3D" id="2.40.30.30">
    <property type="entry name" value="Riboflavin kinase-like"/>
    <property type="match status" value="1"/>
</dbReference>
<evidence type="ECO:0000256" key="6">
    <source>
        <dbReference type="ARBA" id="ARBA00022630"/>
    </source>
</evidence>
<evidence type="ECO:0000256" key="11">
    <source>
        <dbReference type="ARBA" id="ARBA00022777"/>
    </source>
</evidence>
<dbReference type="EC" id="2.7.1.161" evidence="4"/>
<comment type="catalytic activity">
    <reaction evidence="16">
        <text>riboflavin + CTP = CDP + FMN + H(+)</text>
        <dbReference type="Rhea" id="RHEA:25021"/>
        <dbReference type="ChEBI" id="CHEBI:15378"/>
        <dbReference type="ChEBI" id="CHEBI:37563"/>
        <dbReference type="ChEBI" id="CHEBI:57986"/>
        <dbReference type="ChEBI" id="CHEBI:58069"/>
        <dbReference type="ChEBI" id="CHEBI:58210"/>
        <dbReference type="EC" id="2.7.1.161"/>
    </reaction>
</comment>
<evidence type="ECO:0000313" key="18">
    <source>
        <dbReference type="EMBL" id="MBS3061426.1"/>
    </source>
</evidence>
<sequence>MQELEGTVVSGAERAQELISKPGYRVQLRRMLGIDIFPGTLNLEVDEEERESFLAQIRGFEITGFSEEENEFGMLFVYPVFFENGQKGGVIVPEKAEHGSEIIEIVAADNLRKKFGLSDGSSFRIFAGDYVYPEKT</sequence>
<dbReference type="PANTHER" id="PTHR40706">
    <property type="entry name" value="RIBOFLAVIN KINASE"/>
    <property type="match status" value="1"/>
</dbReference>
<dbReference type="PANTHER" id="PTHR40706:SF1">
    <property type="entry name" value="RIBOFLAVIN KINASE"/>
    <property type="match status" value="1"/>
</dbReference>
<evidence type="ECO:0000256" key="3">
    <source>
        <dbReference type="ARBA" id="ARBA00006428"/>
    </source>
</evidence>
<dbReference type="GO" id="GO:0046872">
    <property type="term" value="F:metal ion binding"/>
    <property type="evidence" value="ECO:0007669"/>
    <property type="project" value="UniProtKB-KW"/>
</dbReference>
<dbReference type="Proteomes" id="UP000675968">
    <property type="component" value="Unassembled WGS sequence"/>
</dbReference>
<evidence type="ECO:0000256" key="16">
    <source>
        <dbReference type="ARBA" id="ARBA00047857"/>
    </source>
</evidence>
<dbReference type="GO" id="GO:0009231">
    <property type="term" value="P:riboflavin biosynthetic process"/>
    <property type="evidence" value="ECO:0007669"/>
    <property type="project" value="InterPro"/>
</dbReference>
<evidence type="ECO:0000256" key="2">
    <source>
        <dbReference type="ARBA" id="ARBA00005219"/>
    </source>
</evidence>
<comment type="similarity">
    <text evidence="3">Belongs to the archaeal riboflavin kinase family.</text>
</comment>
<evidence type="ECO:0000256" key="1">
    <source>
        <dbReference type="ARBA" id="ARBA00001946"/>
    </source>
</evidence>
<dbReference type="GO" id="GO:0008531">
    <property type="term" value="F:riboflavin kinase activity"/>
    <property type="evidence" value="ECO:0007669"/>
    <property type="project" value="InterPro"/>
</dbReference>
<accession>A0A8T4LEW2</accession>
<comment type="cofactor">
    <cofactor evidence="1">
        <name>Mg(2+)</name>
        <dbReference type="ChEBI" id="CHEBI:18420"/>
    </cofactor>
</comment>
<reference evidence="18" key="2">
    <citation type="submission" date="2021-05" db="EMBL/GenBank/DDBJ databases">
        <title>Protein family content uncovers lineage relationships and bacterial pathway maintenance mechanisms in DPANN archaea.</title>
        <authorList>
            <person name="Castelle C.J."/>
            <person name="Meheust R."/>
            <person name="Jaffe A.L."/>
            <person name="Seitz K."/>
            <person name="Gong X."/>
            <person name="Baker B.J."/>
            <person name="Banfield J.F."/>
        </authorList>
    </citation>
    <scope>NUCLEOTIDE SEQUENCE</scope>
    <source>
        <strain evidence="18">RIFCSPLOWO2_01_FULL_AR10_48_17</strain>
    </source>
</reference>
<evidence type="ECO:0000256" key="12">
    <source>
        <dbReference type="ARBA" id="ARBA00022842"/>
    </source>
</evidence>
<reference evidence="18" key="1">
    <citation type="submission" date="2021-03" db="EMBL/GenBank/DDBJ databases">
        <authorList>
            <person name="Jaffe A."/>
        </authorList>
    </citation>
    <scope>NUCLEOTIDE SEQUENCE</scope>
    <source>
        <strain evidence="18">RIFCSPLOWO2_01_FULL_AR10_48_17</strain>
    </source>
</reference>